<dbReference type="Gene3D" id="1.10.10.10">
    <property type="entry name" value="Winged helix-like DNA-binding domain superfamily/Winged helix DNA-binding domain"/>
    <property type="match status" value="1"/>
</dbReference>
<dbReference type="InterPro" id="IPR000524">
    <property type="entry name" value="Tscrpt_reg_HTH_GntR"/>
</dbReference>
<dbReference type="PANTHER" id="PTHR43537">
    <property type="entry name" value="TRANSCRIPTIONAL REGULATOR, GNTR FAMILY"/>
    <property type="match status" value="1"/>
</dbReference>
<dbReference type="InterPro" id="IPR036388">
    <property type="entry name" value="WH-like_DNA-bd_sf"/>
</dbReference>
<keyword evidence="1" id="KW-0805">Transcription regulation</keyword>
<dbReference type="InterPro" id="IPR011711">
    <property type="entry name" value="GntR_C"/>
</dbReference>
<keyword evidence="6" id="KW-1185">Reference proteome</keyword>
<keyword evidence="3" id="KW-0804">Transcription</keyword>
<gene>
    <name evidence="5" type="ORF">GCM10008983_10380</name>
</gene>
<dbReference type="SUPFAM" id="SSF48008">
    <property type="entry name" value="GntR ligand-binding domain-like"/>
    <property type="match status" value="1"/>
</dbReference>
<sequence length="221" mass="25772">MNMNVRKGSLKHQIAEEIRKAIFRGDLKPGEKVTELKLSKDFEVSRGPIREAMQLLVMEGLLVSTTFKETKVANITSEEANELLVPIRINIETFALKKGFPLWGQQHFEQFEEVLEQMRRAANFNDTPLFSDLDMQFHELIVRSSNMYNVKSLWDSVLNRSRLLFIYENDLPFDLQKYTEFHRTLLDSFKTGDLDFAIRTLKDHIIQSNSLNIEFPIEGDK</sequence>
<dbReference type="Pfam" id="PF07729">
    <property type="entry name" value="FCD"/>
    <property type="match status" value="1"/>
</dbReference>
<dbReference type="Gene3D" id="1.20.120.530">
    <property type="entry name" value="GntR ligand-binding domain-like"/>
    <property type="match status" value="1"/>
</dbReference>
<dbReference type="EMBL" id="BAAADM010000028">
    <property type="protein sequence ID" value="GAA0435670.1"/>
    <property type="molecule type" value="Genomic_DNA"/>
</dbReference>
<dbReference type="InterPro" id="IPR036390">
    <property type="entry name" value="WH_DNA-bd_sf"/>
</dbReference>
<dbReference type="InterPro" id="IPR008920">
    <property type="entry name" value="TF_FadR/GntR_C"/>
</dbReference>
<dbReference type="PROSITE" id="PS50949">
    <property type="entry name" value="HTH_GNTR"/>
    <property type="match status" value="1"/>
</dbReference>
<dbReference type="PANTHER" id="PTHR43537:SF24">
    <property type="entry name" value="GLUCONATE OPERON TRANSCRIPTIONAL REPRESSOR"/>
    <property type="match status" value="1"/>
</dbReference>
<evidence type="ECO:0000313" key="6">
    <source>
        <dbReference type="Proteomes" id="UP001501459"/>
    </source>
</evidence>
<protein>
    <submittedName>
        <fullName evidence="5">GntR family transcriptional regulator</fullName>
    </submittedName>
</protein>
<reference evidence="5 6" key="1">
    <citation type="journal article" date="2019" name="Int. J. Syst. Evol. Microbiol.">
        <title>The Global Catalogue of Microorganisms (GCM) 10K type strain sequencing project: providing services to taxonomists for standard genome sequencing and annotation.</title>
        <authorList>
            <consortium name="The Broad Institute Genomics Platform"/>
            <consortium name="The Broad Institute Genome Sequencing Center for Infectious Disease"/>
            <person name="Wu L."/>
            <person name="Ma J."/>
        </authorList>
    </citation>
    <scope>NUCLEOTIDE SEQUENCE [LARGE SCALE GENOMIC DNA]</scope>
    <source>
        <strain evidence="5 6">JCM 12149</strain>
    </source>
</reference>
<evidence type="ECO:0000256" key="3">
    <source>
        <dbReference type="ARBA" id="ARBA00023163"/>
    </source>
</evidence>
<evidence type="ECO:0000259" key="4">
    <source>
        <dbReference type="PROSITE" id="PS50949"/>
    </source>
</evidence>
<dbReference type="SMART" id="SM00895">
    <property type="entry name" value="FCD"/>
    <property type="match status" value="1"/>
</dbReference>
<name>A0ABN0Z6P8_9BACI</name>
<comment type="caution">
    <text evidence="5">The sequence shown here is derived from an EMBL/GenBank/DDBJ whole genome shotgun (WGS) entry which is preliminary data.</text>
</comment>
<evidence type="ECO:0000256" key="1">
    <source>
        <dbReference type="ARBA" id="ARBA00023015"/>
    </source>
</evidence>
<evidence type="ECO:0000313" key="5">
    <source>
        <dbReference type="EMBL" id="GAA0435670.1"/>
    </source>
</evidence>
<dbReference type="Proteomes" id="UP001501459">
    <property type="component" value="Unassembled WGS sequence"/>
</dbReference>
<dbReference type="CDD" id="cd07377">
    <property type="entry name" value="WHTH_GntR"/>
    <property type="match status" value="1"/>
</dbReference>
<dbReference type="Pfam" id="PF00392">
    <property type="entry name" value="GntR"/>
    <property type="match status" value="1"/>
</dbReference>
<dbReference type="SMART" id="SM00345">
    <property type="entry name" value="HTH_GNTR"/>
    <property type="match status" value="1"/>
</dbReference>
<keyword evidence="2" id="KW-0238">DNA-binding</keyword>
<dbReference type="SUPFAM" id="SSF46785">
    <property type="entry name" value="Winged helix' DNA-binding domain"/>
    <property type="match status" value="1"/>
</dbReference>
<feature type="domain" description="HTH gntR-type" evidence="4">
    <location>
        <begin position="8"/>
        <end position="75"/>
    </location>
</feature>
<proteinExistence type="predicted"/>
<organism evidence="5 6">
    <name type="scientific">Lentibacillus halophilus</name>
    <dbReference type="NCBI Taxonomy" id="295065"/>
    <lineage>
        <taxon>Bacteria</taxon>
        <taxon>Bacillati</taxon>
        <taxon>Bacillota</taxon>
        <taxon>Bacilli</taxon>
        <taxon>Bacillales</taxon>
        <taxon>Bacillaceae</taxon>
        <taxon>Lentibacillus</taxon>
    </lineage>
</organism>
<evidence type="ECO:0000256" key="2">
    <source>
        <dbReference type="ARBA" id="ARBA00023125"/>
    </source>
</evidence>
<accession>A0ABN0Z6P8</accession>